<evidence type="ECO:0000259" key="1">
    <source>
        <dbReference type="Pfam" id="PF00534"/>
    </source>
</evidence>
<dbReference type="Gene3D" id="3.40.50.2000">
    <property type="entry name" value="Glycogen Phosphorylase B"/>
    <property type="match status" value="2"/>
</dbReference>
<evidence type="ECO:0000313" key="3">
    <source>
        <dbReference type="EMBL" id="OGC88925.1"/>
    </source>
</evidence>
<accession>A0A1F4Y4L9</accession>
<dbReference type="CDD" id="cd03811">
    <property type="entry name" value="GT4_GT28_WabH-like"/>
    <property type="match status" value="1"/>
</dbReference>
<dbReference type="InterPro" id="IPR028098">
    <property type="entry name" value="Glyco_trans_4-like_N"/>
</dbReference>
<evidence type="ECO:0000259" key="2">
    <source>
        <dbReference type="Pfam" id="PF13439"/>
    </source>
</evidence>
<sequence>MPKNLRNDKVAFSLSSFRAGGGEKTMIDLANWFSKEGYSVDLLVLSPKGELADMVNPGVRVITLNTWRIIFALPKFIQYLRHNRPALIVATDEHTHLLCLMARFISGSRTRVALRMGNMFSELYGRYSGIKRHFTYFLMRRLYRYADVVIANSQGVADDIVSIASLDLKKVSVIYNPKPLTDIRSKAEQQTGCVWLDEKTLPVVVGVGRLREQKNFSMLIRAFGNVLKKKPARLLIVGSGREEERLRSLIEELGLESSVLLVGYSDNPYAFMAKADVFAFSSLWEGMPNALMEAMVCGIPVVANDCPSGPRELLAPNSDHTKRLTGGSEDAPFGILVALGDEDAFSESIVRMLEDNELRETYSRASVMRAEAFDTDSIMRQYEAAFRIKN</sequence>
<dbReference type="Pfam" id="PF00534">
    <property type="entry name" value="Glycos_transf_1"/>
    <property type="match status" value="1"/>
</dbReference>
<dbReference type="EMBL" id="MEXB01000001">
    <property type="protein sequence ID" value="OGC88925.1"/>
    <property type="molecule type" value="Genomic_DNA"/>
</dbReference>
<dbReference type="GO" id="GO:0016757">
    <property type="term" value="F:glycosyltransferase activity"/>
    <property type="evidence" value="ECO:0007669"/>
    <property type="project" value="InterPro"/>
</dbReference>
<feature type="domain" description="Glycosyl transferase family 1" evidence="1">
    <location>
        <begin position="199"/>
        <end position="364"/>
    </location>
</feature>
<dbReference type="Proteomes" id="UP000176568">
    <property type="component" value="Unassembled WGS sequence"/>
</dbReference>
<dbReference type="SUPFAM" id="SSF53756">
    <property type="entry name" value="UDP-Glycosyltransferase/glycogen phosphorylase"/>
    <property type="match status" value="1"/>
</dbReference>
<proteinExistence type="predicted"/>
<dbReference type="PANTHER" id="PTHR12526">
    <property type="entry name" value="GLYCOSYLTRANSFERASE"/>
    <property type="match status" value="1"/>
</dbReference>
<gene>
    <name evidence="3" type="ORF">A2419_01010</name>
</gene>
<organism evidence="3 4">
    <name type="scientific">Candidatus Adlerbacteria bacterium RIFOXYC1_FULL_48_26</name>
    <dbReference type="NCBI Taxonomy" id="1797247"/>
    <lineage>
        <taxon>Bacteria</taxon>
        <taxon>Candidatus Adleribacteriota</taxon>
    </lineage>
</organism>
<evidence type="ECO:0000313" key="4">
    <source>
        <dbReference type="Proteomes" id="UP000176568"/>
    </source>
</evidence>
<feature type="domain" description="Glycosyltransferase subfamily 4-like N-terminal" evidence="2">
    <location>
        <begin position="20"/>
        <end position="177"/>
    </location>
</feature>
<evidence type="ECO:0008006" key="5">
    <source>
        <dbReference type="Google" id="ProtNLM"/>
    </source>
</evidence>
<comment type="caution">
    <text evidence="3">The sequence shown here is derived from an EMBL/GenBank/DDBJ whole genome shotgun (WGS) entry which is preliminary data.</text>
</comment>
<dbReference type="Pfam" id="PF13439">
    <property type="entry name" value="Glyco_transf_4"/>
    <property type="match status" value="1"/>
</dbReference>
<dbReference type="InterPro" id="IPR001296">
    <property type="entry name" value="Glyco_trans_1"/>
</dbReference>
<dbReference type="AlphaFoldDB" id="A0A1F4Y4L9"/>
<protein>
    <recommendedName>
        <fullName evidence="5">Glycosyltransferase</fullName>
    </recommendedName>
</protein>
<name>A0A1F4Y4L9_9BACT</name>
<dbReference type="STRING" id="1797247.A2419_01010"/>
<dbReference type="PANTHER" id="PTHR12526:SF630">
    <property type="entry name" value="GLYCOSYLTRANSFERASE"/>
    <property type="match status" value="1"/>
</dbReference>
<reference evidence="3 4" key="1">
    <citation type="journal article" date="2016" name="Nat. Commun.">
        <title>Thousands of microbial genomes shed light on interconnected biogeochemical processes in an aquifer system.</title>
        <authorList>
            <person name="Anantharaman K."/>
            <person name="Brown C.T."/>
            <person name="Hug L.A."/>
            <person name="Sharon I."/>
            <person name="Castelle C.J."/>
            <person name="Probst A.J."/>
            <person name="Thomas B.C."/>
            <person name="Singh A."/>
            <person name="Wilkins M.J."/>
            <person name="Karaoz U."/>
            <person name="Brodie E.L."/>
            <person name="Williams K.H."/>
            <person name="Hubbard S.S."/>
            <person name="Banfield J.F."/>
        </authorList>
    </citation>
    <scope>NUCLEOTIDE SEQUENCE [LARGE SCALE GENOMIC DNA]</scope>
</reference>